<accession>A0A1H6TP54</accession>
<comment type="subcellular location">
    <subcellularLocation>
        <location evidence="1">Cell membrane</location>
        <topology evidence="1">Multi-pass membrane protein</topology>
    </subcellularLocation>
</comment>
<evidence type="ECO:0000256" key="6">
    <source>
        <dbReference type="SAM" id="Phobius"/>
    </source>
</evidence>
<evidence type="ECO:0000313" key="9">
    <source>
        <dbReference type="EMBL" id="SEI81823.1"/>
    </source>
</evidence>
<feature type="transmembrane region" description="Helical" evidence="6">
    <location>
        <begin position="386"/>
        <end position="413"/>
    </location>
</feature>
<feature type="domain" description="ABC3 transporter permease C-terminal" evidence="7">
    <location>
        <begin position="295"/>
        <end position="401"/>
    </location>
</feature>
<dbReference type="EMBL" id="FNXY01000003">
    <property type="protein sequence ID" value="SEI81823.1"/>
    <property type="molecule type" value="Genomic_DNA"/>
</dbReference>
<evidence type="ECO:0000256" key="1">
    <source>
        <dbReference type="ARBA" id="ARBA00004651"/>
    </source>
</evidence>
<dbReference type="RefSeq" id="WP_090335323.1">
    <property type="nucleotide sequence ID" value="NZ_FNXY01000003.1"/>
</dbReference>
<dbReference type="OrthoDB" id="5933722at2"/>
<name>A0A1H6TP54_9BACT</name>
<feature type="transmembrane region" description="Helical" evidence="6">
    <location>
        <begin position="20"/>
        <end position="41"/>
    </location>
</feature>
<dbReference type="GO" id="GO:0005886">
    <property type="term" value="C:plasma membrane"/>
    <property type="evidence" value="ECO:0007669"/>
    <property type="project" value="UniProtKB-SubCell"/>
</dbReference>
<dbReference type="InterPro" id="IPR003838">
    <property type="entry name" value="ABC3_permease_C"/>
</dbReference>
<evidence type="ECO:0000256" key="2">
    <source>
        <dbReference type="ARBA" id="ARBA00022475"/>
    </source>
</evidence>
<feature type="transmembrane region" description="Helical" evidence="6">
    <location>
        <begin position="289"/>
        <end position="309"/>
    </location>
</feature>
<evidence type="ECO:0000256" key="3">
    <source>
        <dbReference type="ARBA" id="ARBA00022692"/>
    </source>
</evidence>
<dbReference type="PANTHER" id="PTHR30572">
    <property type="entry name" value="MEMBRANE COMPONENT OF TRANSPORTER-RELATED"/>
    <property type="match status" value="1"/>
</dbReference>
<keyword evidence="9" id="KW-0449">Lipoprotein</keyword>
<organism evidence="9 10">
    <name type="scientific">Dyadobacter koreensis</name>
    <dbReference type="NCBI Taxonomy" id="408657"/>
    <lineage>
        <taxon>Bacteria</taxon>
        <taxon>Pseudomonadati</taxon>
        <taxon>Bacteroidota</taxon>
        <taxon>Cytophagia</taxon>
        <taxon>Cytophagales</taxon>
        <taxon>Spirosomataceae</taxon>
        <taxon>Dyadobacter</taxon>
    </lineage>
</organism>
<feature type="transmembrane region" description="Helical" evidence="6">
    <location>
        <begin position="720"/>
        <end position="747"/>
    </location>
</feature>
<keyword evidence="4 6" id="KW-1133">Transmembrane helix</keyword>
<sequence>MLKNYFTVAWRNLMRNSLYASLNVAGLSIGLACALIVFWFIRFQTSFDQSHKNIDHIYQITTGFHSDGTGYSRGVPAPMWKATQAEFPQYKSSMVFEKYNAFLAALDNSGKVVKKFKEEGPTLAFVQPEYFSIFDSHWQIGDPRHALSKPNTIVLSEKMAQKYFGKENPIGKSIRLENELNLEVTGIVDNAPENTDLPYAFFVSFQTLAANPKFDYGGSGLDNWSGVNSNTYCFLLLPENADIKSVQKQMLALNKKYHGNDYKFYSHPLTAYSEMHHSETYDGAMPMKWIWIMSVIGAFLIVTACFNFINMATAQALRRSKEIGVRKAVGGTKSQVFIQFMTETALITFAALVIGFLLALLVVPNINNWLDQPGTWPVNIHWGDSLLWTFMAALFVVVVLLAGSYPGGILAGFRPVLALKGSVSTRQIGGISLRRGLIIFQFVLIQLLVICTLVVNNQVDFMLSKSVGYETKGVAEVQIPTPAKINQSTFRQRLLEIPGISDASFCLFLPTTNSNNNSNVRFDTRQKDELWSMNTKNADDNYVETFGLQYVAGKNIPKSDTIRGFLINEKAVERLGLKDPNQAIGKNLKIWGVTAPIYGVLKNWNNTSFKSDINPIAIFSYKDYNYRCAIKLNTANLNKTMKSVEKLWNEYFPDYLYEQSFLDESIAKSYALENMMLKLIRIFSFIAIFIGCLGLYGLVKFMASQKTKEIGVRKVLGASIINIIGLFGKEISLLIGVAFVIAAPLGWYVMQGWLEDYEYRIPIDAKIMILAVTITFIVAAITAGYESIKAALVNPVKSLKSE</sequence>
<proteinExistence type="predicted"/>
<feature type="transmembrane region" description="Helical" evidence="6">
    <location>
        <begin position="767"/>
        <end position="785"/>
    </location>
</feature>
<dbReference type="InterPro" id="IPR050250">
    <property type="entry name" value="Macrolide_Exporter_MacB"/>
</dbReference>
<keyword evidence="3 6" id="KW-0812">Transmembrane</keyword>
<dbReference type="GO" id="GO:0022857">
    <property type="term" value="F:transmembrane transporter activity"/>
    <property type="evidence" value="ECO:0007669"/>
    <property type="project" value="TreeGrafter"/>
</dbReference>
<keyword evidence="5 6" id="KW-0472">Membrane</keyword>
<dbReference type="STRING" id="408657.SAMN04487995_2349"/>
<evidence type="ECO:0000256" key="5">
    <source>
        <dbReference type="ARBA" id="ARBA00023136"/>
    </source>
</evidence>
<keyword evidence="2" id="KW-1003">Cell membrane</keyword>
<feature type="domain" description="ABC3 transporter permease C-terminal" evidence="7">
    <location>
        <begin position="682"/>
        <end position="790"/>
    </location>
</feature>
<feature type="domain" description="MacB-like periplasmic core" evidence="8">
    <location>
        <begin position="22"/>
        <end position="251"/>
    </location>
</feature>
<keyword evidence="10" id="KW-1185">Reference proteome</keyword>
<dbReference type="Pfam" id="PF02687">
    <property type="entry name" value="FtsX"/>
    <property type="match status" value="2"/>
</dbReference>
<feature type="transmembrane region" description="Helical" evidence="6">
    <location>
        <begin position="433"/>
        <end position="455"/>
    </location>
</feature>
<feature type="transmembrane region" description="Helical" evidence="6">
    <location>
        <begin position="679"/>
        <end position="699"/>
    </location>
</feature>
<dbReference type="PROSITE" id="PS51257">
    <property type="entry name" value="PROKAR_LIPOPROTEIN"/>
    <property type="match status" value="1"/>
</dbReference>
<dbReference type="Pfam" id="PF12704">
    <property type="entry name" value="MacB_PCD"/>
    <property type="match status" value="1"/>
</dbReference>
<evidence type="ECO:0000256" key="4">
    <source>
        <dbReference type="ARBA" id="ARBA00022989"/>
    </source>
</evidence>
<evidence type="ECO:0000259" key="7">
    <source>
        <dbReference type="Pfam" id="PF02687"/>
    </source>
</evidence>
<evidence type="ECO:0000313" key="10">
    <source>
        <dbReference type="Proteomes" id="UP000199532"/>
    </source>
</evidence>
<reference evidence="9 10" key="1">
    <citation type="submission" date="2016-10" db="EMBL/GenBank/DDBJ databases">
        <authorList>
            <person name="de Groot N.N."/>
        </authorList>
    </citation>
    <scope>NUCLEOTIDE SEQUENCE [LARGE SCALE GENOMIC DNA]</scope>
    <source>
        <strain evidence="9 10">DSM 19938</strain>
    </source>
</reference>
<protein>
    <submittedName>
        <fullName evidence="9">ABC-type transport system, involved in lipoprotein release, permease component</fullName>
    </submittedName>
</protein>
<gene>
    <name evidence="9" type="ORF">SAMN04487995_2349</name>
</gene>
<feature type="transmembrane region" description="Helical" evidence="6">
    <location>
        <begin position="345"/>
        <end position="366"/>
    </location>
</feature>
<evidence type="ECO:0000259" key="8">
    <source>
        <dbReference type="Pfam" id="PF12704"/>
    </source>
</evidence>
<dbReference type="Proteomes" id="UP000199532">
    <property type="component" value="Unassembled WGS sequence"/>
</dbReference>
<dbReference type="InterPro" id="IPR025857">
    <property type="entry name" value="MacB_PCD"/>
</dbReference>
<dbReference type="AlphaFoldDB" id="A0A1H6TP54"/>
<dbReference type="PANTHER" id="PTHR30572:SF18">
    <property type="entry name" value="ABC-TYPE MACROLIDE FAMILY EXPORT SYSTEM PERMEASE COMPONENT 2"/>
    <property type="match status" value="1"/>
</dbReference>